<dbReference type="eggNOG" id="ENOG502T57P">
    <property type="taxonomic scope" value="Eukaryota"/>
</dbReference>
<dbReference type="AlphaFoldDB" id="G3AEX2"/>
<dbReference type="GeneID" id="18872719"/>
<accession>G3AEX2</accession>
<keyword evidence="2" id="KW-1185">Reference proteome</keyword>
<evidence type="ECO:0000313" key="2">
    <source>
        <dbReference type="Proteomes" id="UP000000709"/>
    </source>
</evidence>
<protein>
    <submittedName>
        <fullName evidence="1">Uncharacterized protein</fullName>
    </submittedName>
</protein>
<dbReference type="EMBL" id="GL996499">
    <property type="protein sequence ID" value="EGW35802.1"/>
    <property type="molecule type" value="Genomic_DNA"/>
</dbReference>
<gene>
    <name evidence="1" type="ORF">SPAPADRAFT_59014</name>
</gene>
<proteinExistence type="predicted"/>
<reference evidence="1 2" key="1">
    <citation type="journal article" date="2011" name="Proc. Natl. Acad. Sci. U.S.A.">
        <title>Comparative genomics of xylose-fermenting fungi for enhanced biofuel production.</title>
        <authorList>
            <person name="Wohlbach D.J."/>
            <person name="Kuo A."/>
            <person name="Sato T.K."/>
            <person name="Potts K.M."/>
            <person name="Salamov A.A."/>
            <person name="LaButti K.M."/>
            <person name="Sun H."/>
            <person name="Clum A."/>
            <person name="Pangilinan J.L."/>
            <person name="Lindquist E.A."/>
            <person name="Lucas S."/>
            <person name="Lapidus A."/>
            <person name="Jin M."/>
            <person name="Gunawan C."/>
            <person name="Balan V."/>
            <person name="Dale B.E."/>
            <person name="Jeffries T.W."/>
            <person name="Zinkel R."/>
            <person name="Barry K.W."/>
            <person name="Grigoriev I.V."/>
            <person name="Gasch A.P."/>
        </authorList>
    </citation>
    <scope>NUCLEOTIDE SEQUENCE [LARGE SCALE GENOMIC DNA]</scope>
    <source>
        <strain evidence="2">NRRL Y-27907 / 11-Y1</strain>
    </source>
</reference>
<name>G3AEX2_SPAPN</name>
<evidence type="ECO:0000313" key="1">
    <source>
        <dbReference type="EMBL" id="EGW35802.1"/>
    </source>
</evidence>
<dbReference type="Proteomes" id="UP000000709">
    <property type="component" value="Unassembled WGS sequence"/>
</dbReference>
<sequence>MADALTYEFPDFLNDGSSLMQDTIEGLSLDEEIKRAIMSLDNEPSPLESSAASSQFDSPVTLDTEISYPEEEVVQDKHVNMNTIASIKQAMVDTSKLLGLYTTLKVTYLKLCKEFNYLLTKFNENERIKIELIHENNELKKLLYDLIKEREIEKREQKQQNRG</sequence>
<organism evidence="2">
    <name type="scientific">Spathaspora passalidarum (strain NRRL Y-27907 / 11-Y1)</name>
    <dbReference type="NCBI Taxonomy" id="619300"/>
    <lineage>
        <taxon>Eukaryota</taxon>
        <taxon>Fungi</taxon>
        <taxon>Dikarya</taxon>
        <taxon>Ascomycota</taxon>
        <taxon>Saccharomycotina</taxon>
        <taxon>Pichiomycetes</taxon>
        <taxon>Debaryomycetaceae</taxon>
        <taxon>Spathaspora</taxon>
    </lineage>
</organism>
<dbReference type="RefSeq" id="XP_007373214.1">
    <property type="nucleotide sequence ID" value="XM_007373152.1"/>
</dbReference>
<dbReference type="OrthoDB" id="4088185at2759"/>
<dbReference type="KEGG" id="spaa:SPAPADRAFT_59014"/>
<dbReference type="STRING" id="619300.G3AEX2"/>
<dbReference type="HOGENOM" id="CLU_138100_0_0_1"/>
<dbReference type="InParanoid" id="G3AEX2"/>